<dbReference type="RefSeq" id="WP_175511520.1">
    <property type="nucleotide sequence ID" value="NZ_FPBV01000014.1"/>
</dbReference>
<evidence type="ECO:0000313" key="1">
    <source>
        <dbReference type="EMBL" id="SFU94251.1"/>
    </source>
</evidence>
<protein>
    <submittedName>
        <fullName evidence="1">Uncharacterized protein</fullName>
    </submittedName>
</protein>
<keyword evidence="2" id="KW-1185">Reference proteome</keyword>
<dbReference type="AlphaFoldDB" id="A0A1I7KA21"/>
<organism evidence="1 2">
    <name type="scientific">Alicyclobacillus macrosporangiidus</name>
    <dbReference type="NCBI Taxonomy" id="392015"/>
    <lineage>
        <taxon>Bacteria</taxon>
        <taxon>Bacillati</taxon>
        <taxon>Bacillota</taxon>
        <taxon>Bacilli</taxon>
        <taxon>Bacillales</taxon>
        <taxon>Alicyclobacillaceae</taxon>
        <taxon>Alicyclobacillus</taxon>
    </lineage>
</organism>
<dbReference type="EMBL" id="FPBV01000014">
    <property type="protein sequence ID" value="SFU94251.1"/>
    <property type="molecule type" value="Genomic_DNA"/>
</dbReference>
<dbReference type="Proteomes" id="UP000183508">
    <property type="component" value="Unassembled WGS sequence"/>
</dbReference>
<evidence type="ECO:0000313" key="2">
    <source>
        <dbReference type="Proteomes" id="UP000183508"/>
    </source>
</evidence>
<gene>
    <name evidence="1" type="ORF">SAMN05421543_114105</name>
</gene>
<name>A0A1I7KA21_9BACL</name>
<sequence length="58" mass="7128">MRVRDTEGARIHQLSDALYTPRQEAEQVLGGEEDWDWPEEWEPAPREWNLRLQRMRRH</sequence>
<accession>A0A1I7KA21</accession>
<proteinExistence type="predicted"/>
<reference evidence="2" key="1">
    <citation type="submission" date="2016-10" db="EMBL/GenBank/DDBJ databases">
        <authorList>
            <person name="Varghese N."/>
        </authorList>
    </citation>
    <scope>NUCLEOTIDE SEQUENCE [LARGE SCALE GENOMIC DNA]</scope>
    <source>
        <strain evidence="2">DSM 17980</strain>
    </source>
</reference>